<gene>
    <name evidence="2" type="ORF">KTQ36_09320</name>
</gene>
<accession>A0ABS6V8U3</accession>
<feature type="signal peptide" evidence="1">
    <location>
        <begin position="1"/>
        <end position="22"/>
    </location>
</feature>
<dbReference type="Proteomes" id="UP000698028">
    <property type="component" value="Unassembled WGS sequence"/>
</dbReference>
<keyword evidence="1" id="KW-0732">Signal</keyword>
<reference evidence="2 3" key="1">
    <citation type="submission" date="2021-07" db="EMBL/GenBank/DDBJ databases">
        <title>The draft genome sequence of Sphingomicrobium sp. B8.</title>
        <authorList>
            <person name="Mu L."/>
        </authorList>
    </citation>
    <scope>NUCLEOTIDE SEQUENCE [LARGE SCALE GENOMIC DNA]</scope>
    <source>
        <strain evidence="2 3">B8</strain>
    </source>
</reference>
<organism evidence="2 3">
    <name type="scientific">Sphingomicrobium clamense</name>
    <dbReference type="NCBI Taxonomy" id="2851013"/>
    <lineage>
        <taxon>Bacteria</taxon>
        <taxon>Pseudomonadati</taxon>
        <taxon>Pseudomonadota</taxon>
        <taxon>Alphaproteobacteria</taxon>
        <taxon>Sphingomonadales</taxon>
        <taxon>Sphingomonadaceae</taxon>
        <taxon>Sphingomicrobium</taxon>
    </lineage>
</organism>
<evidence type="ECO:0000313" key="2">
    <source>
        <dbReference type="EMBL" id="MBW0145493.1"/>
    </source>
</evidence>
<comment type="caution">
    <text evidence="2">The sequence shown here is derived from an EMBL/GenBank/DDBJ whole genome shotgun (WGS) entry which is preliminary data.</text>
</comment>
<dbReference type="Pfam" id="PF13650">
    <property type="entry name" value="Asp_protease_2"/>
    <property type="match status" value="1"/>
</dbReference>
<evidence type="ECO:0000313" key="3">
    <source>
        <dbReference type="Proteomes" id="UP000698028"/>
    </source>
</evidence>
<feature type="chain" id="PRO_5045606164" evidence="1">
    <location>
        <begin position="23"/>
        <end position="358"/>
    </location>
</feature>
<dbReference type="CDD" id="cd05483">
    <property type="entry name" value="retropepsin_like_bacteria"/>
    <property type="match status" value="1"/>
</dbReference>
<keyword evidence="3" id="KW-1185">Reference proteome</keyword>
<evidence type="ECO:0000256" key="1">
    <source>
        <dbReference type="SAM" id="SignalP"/>
    </source>
</evidence>
<name>A0ABS6V8U3_9SPHN</name>
<dbReference type="InterPro" id="IPR034122">
    <property type="entry name" value="Retropepsin-like_bacterial"/>
</dbReference>
<dbReference type="RefSeq" id="WP_218633393.1">
    <property type="nucleotide sequence ID" value="NZ_JAHVAH010000001.1"/>
</dbReference>
<dbReference type="EMBL" id="JAHVAH010000001">
    <property type="protein sequence ID" value="MBW0145493.1"/>
    <property type="molecule type" value="Genomic_DNA"/>
</dbReference>
<protein>
    <submittedName>
        <fullName evidence="2">Retroviral-like aspartic protease family protein</fullName>
    </submittedName>
</protein>
<proteinExistence type="predicted"/>
<sequence>MTRLMITLLMGSMMGVPSAASAQDLAGSIPLGGVPQSNQPTSARADRSLAADVEEQLILFEFERHDRMTLPVSMGGRDDLKFMIDTGAERSAISQEVADEMGLRETGRKKVVSFAGTTIVPAVVAPTIALTDSQHRSMELLTFGRRAIGADGVLGIDSLQDKIVTFDFANQQMRMRPSTGKRQSAGNREIAVALDERDGRMIISNAKIDRLNVDLIIDTGSAVSVGNYALRDELRRRGKLDVLTEGVMLTFTGQLVPVEMGVVRNVDVDGFTIARMPVAFVQSTSFSYLGYADEPVLYFGMEAMRAFQQLEIDFASKQALFKARDVPGFNSRSTWFIEQEQKRNRERVATERSPSPPQ</sequence>